<reference evidence="2" key="1">
    <citation type="submission" date="2017-01" db="EMBL/GenBank/DDBJ databases">
        <authorList>
            <person name="Mah S.A."/>
            <person name="Swanson W.J."/>
            <person name="Moy G.W."/>
            <person name="Vacquier V.D."/>
        </authorList>
    </citation>
    <scope>NUCLEOTIDE SEQUENCE [LARGE SCALE GENOMIC DNA]</scope>
    <source>
        <strain evidence="2">124861</strain>
    </source>
</reference>
<proteinExistence type="predicted"/>
<sequence length="220" mass="25780">MSLKQTDISQVVASYNSNDSIHHRYKSFDFCYAHFHPQSKGKNDNDLEKSCYVLWGYLASWGMLRGSSHLLNLNPAYLKPLVKFINKQKESLWDIDVPNYPKNFETITDLYNRVTEKLNWNDKRHVTLVTKIILGVFGIVPAYDQNFRNTFKCITSCGFSSFNKKSLDTIYRFYVENQMDIDNLHMQCVVVDFEGNSTLIKYPRAKIIDMYGFQRAETHR</sequence>
<evidence type="ECO:0000313" key="2">
    <source>
        <dbReference type="Proteomes" id="UP000193303"/>
    </source>
</evidence>
<gene>
    <name evidence="1" type="ORF">BV912_11665</name>
</gene>
<organism evidence="1 2">
    <name type="scientific">Neisseria dumasiana</name>
    <dbReference type="NCBI Taxonomy" id="1931275"/>
    <lineage>
        <taxon>Bacteria</taxon>
        <taxon>Pseudomonadati</taxon>
        <taxon>Pseudomonadota</taxon>
        <taxon>Betaproteobacteria</taxon>
        <taxon>Neisseriales</taxon>
        <taxon>Neisseriaceae</taxon>
        <taxon>Neisseria</taxon>
    </lineage>
</organism>
<name>A0A1X3D8L0_9NEIS</name>
<accession>A0A1X3D8L0</accession>
<evidence type="ECO:0000313" key="1">
    <source>
        <dbReference type="EMBL" id="OSI16240.1"/>
    </source>
</evidence>
<dbReference type="Proteomes" id="UP000193303">
    <property type="component" value="Unassembled WGS sequence"/>
</dbReference>
<dbReference type="AlphaFoldDB" id="A0A1X3D8L0"/>
<comment type="caution">
    <text evidence="1">The sequence shown here is derived from an EMBL/GenBank/DDBJ whole genome shotgun (WGS) entry which is preliminary data.</text>
</comment>
<dbReference type="EMBL" id="MTAB01000042">
    <property type="protein sequence ID" value="OSI16240.1"/>
    <property type="molecule type" value="Genomic_DNA"/>
</dbReference>
<protein>
    <submittedName>
        <fullName evidence="1">Uncharacterized protein</fullName>
    </submittedName>
</protein>